<feature type="transmembrane region" description="Helical" evidence="3">
    <location>
        <begin position="39"/>
        <end position="61"/>
    </location>
</feature>
<proteinExistence type="predicted"/>
<evidence type="ECO:0000313" key="4">
    <source>
        <dbReference type="EMBL" id="CAJ1954604.1"/>
    </source>
</evidence>
<keyword evidence="3" id="KW-1133">Transmembrane helix</keyword>
<keyword evidence="5" id="KW-1185">Reference proteome</keyword>
<feature type="compositionally biased region" description="Low complexity" evidence="2">
    <location>
        <begin position="1"/>
        <end position="20"/>
    </location>
</feature>
<evidence type="ECO:0000256" key="1">
    <source>
        <dbReference type="SAM" id="Coils"/>
    </source>
</evidence>
<accession>A0AAD2FVX7</accession>
<feature type="region of interest" description="Disordered" evidence="2">
    <location>
        <begin position="1"/>
        <end position="34"/>
    </location>
</feature>
<feature type="compositionally biased region" description="Low complexity" evidence="2">
    <location>
        <begin position="102"/>
        <end position="121"/>
    </location>
</feature>
<sequence>MLRRTAASSSTPSRKPSNNKRLNTATSRSKSNRNSNYSFLNPALAILLVAVIILGLSWYLFPSETLQVEKKLEQEAQYVGHRVAENAMNAEHNMEHWWQSRGSGAASADNNNNGNNGNDNPGMNAATARMMAQPSKWVDGEKALKKQLKELLAIQENGELLGVPVLTRYLGEDFPAWVGKDVNEEEWKQNVADKYKEMREEEDEWRKEMKKIIDTKVDLV</sequence>
<keyword evidence="3" id="KW-0812">Transmembrane</keyword>
<dbReference type="Proteomes" id="UP001295423">
    <property type="component" value="Unassembled WGS sequence"/>
</dbReference>
<dbReference type="AlphaFoldDB" id="A0AAD2FVX7"/>
<dbReference type="EMBL" id="CAKOGP040001869">
    <property type="protein sequence ID" value="CAJ1954604.1"/>
    <property type="molecule type" value="Genomic_DNA"/>
</dbReference>
<comment type="caution">
    <text evidence="4">The sequence shown here is derived from an EMBL/GenBank/DDBJ whole genome shotgun (WGS) entry which is preliminary data.</text>
</comment>
<organism evidence="4 5">
    <name type="scientific">Cylindrotheca closterium</name>
    <dbReference type="NCBI Taxonomy" id="2856"/>
    <lineage>
        <taxon>Eukaryota</taxon>
        <taxon>Sar</taxon>
        <taxon>Stramenopiles</taxon>
        <taxon>Ochrophyta</taxon>
        <taxon>Bacillariophyta</taxon>
        <taxon>Bacillariophyceae</taxon>
        <taxon>Bacillariophycidae</taxon>
        <taxon>Bacillariales</taxon>
        <taxon>Bacillariaceae</taxon>
        <taxon>Cylindrotheca</taxon>
    </lineage>
</organism>
<evidence type="ECO:0000256" key="2">
    <source>
        <dbReference type="SAM" id="MobiDB-lite"/>
    </source>
</evidence>
<evidence type="ECO:0000256" key="3">
    <source>
        <dbReference type="SAM" id="Phobius"/>
    </source>
</evidence>
<gene>
    <name evidence="4" type="ORF">CYCCA115_LOCUS15198</name>
</gene>
<keyword evidence="3" id="KW-0472">Membrane</keyword>
<keyword evidence="1" id="KW-0175">Coiled coil</keyword>
<reference evidence="4" key="1">
    <citation type="submission" date="2023-08" db="EMBL/GenBank/DDBJ databases">
        <authorList>
            <person name="Audoor S."/>
            <person name="Bilcke G."/>
        </authorList>
    </citation>
    <scope>NUCLEOTIDE SEQUENCE</scope>
</reference>
<protein>
    <submittedName>
        <fullName evidence="4">Uncharacterized protein</fullName>
    </submittedName>
</protein>
<feature type="coiled-coil region" evidence="1">
    <location>
        <begin position="184"/>
        <end position="215"/>
    </location>
</feature>
<evidence type="ECO:0000313" key="5">
    <source>
        <dbReference type="Proteomes" id="UP001295423"/>
    </source>
</evidence>
<feature type="region of interest" description="Disordered" evidence="2">
    <location>
        <begin position="100"/>
        <end position="121"/>
    </location>
</feature>
<name>A0AAD2FVX7_9STRA</name>